<dbReference type="AlphaFoldDB" id="A0A8S3WHC6"/>
<organism evidence="2 3">
    <name type="scientific">Parnassius apollo</name>
    <name type="common">Apollo butterfly</name>
    <name type="synonym">Papilio apollo</name>
    <dbReference type="NCBI Taxonomy" id="110799"/>
    <lineage>
        <taxon>Eukaryota</taxon>
        <taxon>Metazoa</taxon>
        <taxon>Ecdysozoa</taxon>
        <taxon>Arthropoda</taxon>
        <taxon>Hexapoda</taxon>
        <taxon>Insecta</taxon>
        <taxon>Pterygota</taxon>
        <taxon>Neoptera</taxon>
        <taxon>Endopterygota</taxon>
        <taxon>Lepidoptera</taxon>
        <taxon>Glossata</taxon>
        <taxon>Ditrysia</taxon>
        <taxon>Papilionoidea</taxon>
        <taxon>Papilionidae</taxon>
        <taxon>Parnassiinae</taxon>
        <taxon>Parnassini</taxon>
        <taxon>Parnassius</taxon>
        <taxon>Parnassius</taxon>
    </lineage>
</organism>
<proteinExistence type="predicted"/>
<name>A0A8S3WHC6_PARAO</name>
<evidence type="ECO:0000256" key="1">
    <source>
        <dbReference type="SAM" id="SignalP"/>
    </source>
</evidence>
<dbReference type="EMBL" id="CAJQZP010000387">
    <property type="protein sequence ID" value="CAG4958810.1"/>
    <property type="molecule type" value="Genomic_DNA"/>
</dbReference>
<gene>
    <name evidence="2" type="ORF">PAPOLLO_LOCUS6005</name>
</gene>
<keyword evidence="3" id="KW-1185">Reference proteome</keyword>
<accession>A0A8S3WHC6</accession>
<evidence type="ECO:0000313" key="2">
    <source>
        <dbReference type="EMBL" id="CAG4958810.1"/>
    </source>
</evidence>
<evidence type="ECO:0000313" key="3">
    <source>
        <dbReference type="Proteomes" id="UP000691718"/>
    </source>
</evidence>
<comment type="caution">
    <text evidence="2">The sequence shown here is derived from an EMBL/GenBank/DDBJ whole genome shotgun (WGS) entry which is preliminary data.</text>
</comment>
<sequence>MLCLNRITLWLQLSLMQCARDIGGIHQFMIFKNNTPLTIYKKKKKKKKYQKYVDPTGAELWVCTVELSHVGLPLLTVPSRIGPLRTRPCYSFEQANVEAAKIALNSIKMLRAELIQQSSQTHLQSAYTPVISSIPNCVGFPYDYINPEYQRQSTIPVTIPLWR</sequence>
<feature type="chain" id="PRO_5035729539" evidence="1">
    <location>
        <begin position="19"/>
        <end position="163"/>
    </location>
</feature>
<reference evidence="2" key="1">
    <citation type="submission" date="2021-04" db="EMBL/GenBank/DDBJ databases">
        <authorList>
            <person name="Tunstrom K."/>
        </authorList>
    </citation>
    <scope>NUCLEOTIDE SEQUENCE</scope>
</reference>
<protein>
    <submittedName>
        <fullName evidence="2">(apollo) hypothetical protein</fullName>
    </submittedName>
</protein>
<dbReference type="Proteomes" id="UP000691718">
    <property type="component" value="Unassembled WGS sequence"/>
</dbReference>
<dbReference type="OrthoDB" id="3800936at2759"/>
<feature type="signal peptide" evidence="1">
    <location>
        <begin position="1"/>
        <end position="18"/>
    </location>
</feature>
<keyword evidence="1" id="KW-0732">Signal</keyword>